<dbReference type="EMBL" id="BKCJ010000992">
    <property type="protein sequence ID" value="GEU37934.1"/>
    <property type="molecule type" value="Genomic_DNA"/>
</dbReference>
<sequence length="203" mass="23742">MDLLSLMKKKLGNGLDTSFWDVVWRGDSTFKSRFPIVYALELNKLITVAAKLAHADLGFSLRRSPRDGTELEQFSKLKANIEGVQLPLMKDRWCWSLTGSGDFSISSVRKYIDDHQVIGSTSKTRWVKAVPIKINVMAWKEVESTRHVFFDCSMVRDLYRKIASWWDISYSEFSSYEEWLEWLLNLSIQSDHRNILERVFYVM</sequence>
<keyword evidence="1" id="KW-0808">Transferase</keyword>
<dbReference type="GO" id="GO:0003964">
    <property type="term" value="F:RNA-directed DNA polymerase activity"/>
    <property type="evidence" value="ECO:0007669"/>
    <property type="project" value="UniProtKB-KW"/>
</dbReference>
<reference evidence="1" key="1">
    <citation type="journal article" date="2019" name="Sci. Rep.">
        <title>Draft genome of Tanacetum cinerariifolium, the natural source of mosquito coil.</title>
        <authorList>
            <person name="Yamashiro T."/>
            <person name="Shiraishi A."/>
            <person name="Satake H."/>
            <person name="Nakayama K."/>
        </authorList>
    </citation>
    <scope>NUCLEOTIDE SEQUENCE</scope>
</reference>
<dbReference type="AlphaFoldDB" id="A0A6L2JQL6"/>
<dbReference type="PANTHER" id="PTHR36617:SF5">
    <property type="entry name" value="OS05G0421675 PROTEIN"/>
    <property type="match status" value="1"/>
</dbReference>
<protein>
    <submittedName>
        <fullName evidence="1">RNA-directed DNA polymerase, eukaryota, reverse transcriptase zinc-binding domain protein</fullName>
    </submittedName>
</protein>
<keyword evidence="1" id="KW-0548">Nucleotidyltransferase</keyword>
<proteinExistence type="predicted"/>
<gene>
    <name evidence="1" type="ORF">Tci_009912</name>
</gene>
<name>A0A6L2JQL6_TANCI</name>
<comment type="caution">
    <text evidence="1">The sequence shown here is derived from an EMBL/GenBank/DDBJ whole genome shotgun (WGS) entry which is preliminary data.</text>
</comment>
<keyword evidence="1" id="KW-0695">RNA-directed DNA polymerase</keyword>
<dbReference type="PANTHER" id="PTHR36617">
    <property type="entry name" value="PROTEIN, PUTATIVE-RELATED"/>
    <property type="match status" value="1"/>
</dbReference>
<evidence type="ECO:0000313" key="1">
    <source>
        <dbReference type="EMBL" id="GEU37934.1"/>
    </source>
</evidence>
<accession>A0A6L2JQL6</accession>
<organism evidence="1">
    <name type="scientific">Tanacetum cinerariifolium</name>
    <name type="common">Dalmatian daisy</name>
    <name type="synonym">Chrysanthemum cinerariifolium</name>
    <dbReference type="NCBI Taxonomy" id="118510"/>
    <lineage>
        <taxon>Eukaryota</taxon>
        <taxon>Viridiplantae</taxon>
        <taxon>Streptophyta</taxon>
        <taxon>Embryophyta</taxon>
        <taxon>Tracheophyta</taxon>
        <taxon>Spermatophyta</taxon>
        <taxon>Magnoliopsida</taxon>
        <taxon>eudicotyledons</taxon>
        <taxon>Gunneridae</taxon>
        <taxon>Pentapetalae</taxon>
        <taxon>asterids</taxon>
        <taxon>campanulids</taxon>
        <taxon>Asterales</taxon>
        <taxon>Asteraceae</taxon>
        <taxon>Asteroideae</taxon>
        <taxon>Anthemideae</taxon>
        <taxon>Anthemidinae</taxon>
        <taxon>Tanacetum</taxon>
    </lineage>
</organism>